<keyword evidence="4" id="KW-0456">Lyase</keyword>
<evidence type="ECO:0000256" key="1">
    <source>
        <dbReference type="ARBA" id="ARBA00023267"/>
    </source>
</evidence>
<accession>E6KAE7</accession>
<comment type="caution">
    <text evidence="4">The sequence shown here is derived from an EMBL/GenBank/DDBJ whole genome shotgun (WGS) entry which is preliminary data.</text>
</comment>
<feature type="region of interest" description="Disordered" evidence="2">
    <location>
        <begin position="39"/>
        <end position="63"/>
    </location>
</feature>
<dbReference type="SUPFAM" id="SSF51230">
    <property type="entry name" value="Single hybrid motif"/>
    <property type="match status" value="1"/>
</dbReference>
<gene>
    <name evidence="4" type="primary">mmdC</name>
    <name evidence="4" type="ORF">HMPREF6485_2583</name>
</gene>
<dbReference type="EMBL" id="AEPD01000047">
    <property type="protein sequence ID" value="EFU29480.1"/>
    <property type="molecule type" value="Genomic_DNA"/>
</dbReference>
<dbReference type="InterPro" id="IPR001882">
    <property type="entry name" value="Biotin_BS"/>
</dbReference>
<dbReference type="Proteomes" id="UP000003112">
    <property type="component" value="Unassembled WGS sequence"/>
</dbReference>
<dbReference type="STRING" id="873513.HMPREF6485_2583"/>
<dbReference type="Pfam" id="PF00364">
    <property type="entry name" value="Biotin_lipoyl"/>
    <property type="match status" value="1"/>
</dbReference>
<keyword evidence="1" id="KW-0092">Biotin</keyword>
<dbReference type="FunFam" id="2.40.50.100:FF:000003">
    <property type="entry name" value="Acetyl-CoA carboxylase biotin carboxyl carrier protein"/>
    <property type="match status" value="1"/>
</dbReference>
<evidence type="ECO:0000256" key="2">
    <source>
        <dbReference type="SAM" id="MobiDB-lite"/>
    </source>
</evidence>
<protein>
    <submittedName>
        <fullName evidence="4">Biotin-requiring enzyme</fullName>
        <ecNumber evidence="4">4.1.1.41</ecNumber>
    </submittedName>
</protein>
<feature type="domain" description="Lipoyl-binding" evidence="3">
    <location>
        <begin position="67"/>
        <end position="142"/>
    </location>
</feature>
<evidence type="ECO:0000313" key="4">
    <source>
        <dbReference type="EMBL" id="EFU29480.1"/>
    </source>
</evidence>
<dbReference type="HOGENOM" id="CLU_016733_5_4_10"/>
<dbReference type="PANTHER" id="PTHR45266:SF3">
    <property type="entry name" value="OXALOACETATE DECARBOXYLASE ALPHA CHAIN"/>
    <property type="match status" value="1"/>
</dbReference>
<dbReference type="InterPro" id="IPR000089">
    <property type="entry name" value="Biotin_lipoyl"/>
</dbReference>
<dbReference type="eggNOG" id="COG4770">
    <property type="taxonomic scope" value="Bacteria"/>
</dbReference>
<evidence type="ECO:0000313" key="5">
    <source>
        <dbReference type="Proteomes" id="UP000003112"/>
    </source>
</evidence>
<dbReference type="GO" id="GO:0016829">
    <property type="term" value="F:lyase activity"/>
    <property type="evidence" value="ECO:0007669"/>
    <property type="project" value="UniProtKB-KW"/>
</dbReference>
<dbReference type="CDD" id="cd06850">
    <property type="entry name" value="biotinyl_domain"/>
    <property type="match status" value="1"/>
</dbReference>
<feature type="compositionally biased region" description="Basic and acidic residues" evidence="2">
    <location>
        <begin position="39"/>
        <end position="50"/>
    </location>
</feature>
<dbReference type="PANTHER" id="PTHR45266">
    <property type="entry name" value="OXALOACETATE DECARBOXYLASE ALPHA CHAIN"/>
    <property type="match status" value="1"/>
</dbReference>
<organism evidence="4 5">
    <name type="scientific">Segatella buccae ATCC 33574</name>
    <dbReference type="NCBI Taxonomy" id="873513"/>
    <lineage>
        <taxon>Bacteria</taxon>
        <taxon>Pseudomonadati</taxon>
        <taxon>Bacteroidota</taxon>
        <taxon>Bacteroidia</taxon>
        <taxon>Bacteroidales</taxon>
        <taxon>Prevotellaceae</taxon>
        <taxon>Segatella</taxon>
    </lineage>
</organism>
<dbReference type="InterPro" id="IPR011053">
    <property type="entry name" value="Single_hybrid_motif"/>
</dbReference>
<dbReference type="PROSITE" id="PS00188">
    <property type="entry name" value="BIOTIN"/>
    <property type="match status" value="1"/>
</dbReference>
<proteinExistence type="predicted"/>
<dbReference type="PROSITE" id="PS50968">
    <property type="entry name" value="BIOTINYL_LIPOYL"/>
    <property type="match status" value="1"/>
</dbReference>
<reference evidence="4 5" key="1">
    <citation type="submission" date="2010-10" db="EMBL/GenBank/DDBJ databases">
        <authorList>
            <person name="Muzny D."/>
            <person name="Qin X."/>
            <person name="Deng J."/>
            <person name="Jiang H."/>
            <person name="Liu Y."/>
            <person name="Qu J."/>
            <person name="Song X.-Z."/>
            <person name="Zhang L."/>
            <person name="Thornton R."/>
            <person name="Coyle M."/>
            <person name="Francisco L."/>
            <person name="Jackson L."/>
            <person name="Javaid M."/>
            <person name="Korchina V."/>
            <person name="Kovar C."/>
            <person name="Mata R."/>
            <person name="Mathew T."/>
            <person name="Ngo R."/>
            <person name="Nguyen L."/>
            <person name="Nguyen N."/>
            <person name="Okwuonu G."/>
            <person name="Ongeri F."/>
            <person name="Pham C."/>
            <person name="Simmons D."/>
            <person name="Wilczek-Boney K."/>
            <person name="Hale W."/>
            <person name="Jakkamsetti A."/>
            <person name="Pham P."/>
            <person name="Ruth R."/>
            <person name="San Lucas F."/>
            <person name="Warren J."/>
            <person name="Zhang J."/>
            <person name="Zhao Z."/>
            <person name="Zhou C."/>
            <person name="Zhu D."/>
            <person name="Lee S."/>
            <person name="Bess C."/>
            <person name="Blankenburg K."/>
            <person name="Forbes L."/>
            <person name="Fu Q."/>
            <person name="Gubbala S."/>
            <person name="Hirani K."/>
            <person name="Jayaseelan J.C."/>
            <person name="Lara F."/>
            <person name="Munidasa M."/>
            <person name="Palculict T."/>
            <person name="Patil S."/>
            <person name="Pu L.-L."/>
            <person name="Saada N."/>
            <person name="Tang L."/>
            <person name="Weissenberger G."/>
            <person name="Zhu Y."/>
            <person name="Hemphill L."/>
            <person name="Shang Y."/>
            <person name="Youmans B."/>
            <person name="Ayvaz T."/>
            <person name="Ross M."/>
            <person name="Santibanez J."/>
            <person name="Aqrawi P."/>
            <person name="Gross S."/>
            <person name="Joshi V."/>
            <person name="Fowler G."/>
            <person name="Nazareth L."/>
            <person name="Reid J."/>
            <person name="Worley K."/>
            <person name="Petrosino J."/>
            <person name="Highlander S."/>
            <person name="Gibbs R."/>
        </authorList>
    </citation>
    <scope>NUCLEOTIDE SEQUENCE [LARGE SCALE GENOMIC DNA]</scope>
    <source>
        <strain evidence="4 5">ATCC 33574</strain>
    </source>
</reference>
<dbReference type="AlphaFoldDB" id="E6KAE7"/>
<name>E6KAE7_9BACT</name>
<dbReference type="InterPro" id="IPR050709">
    <property type="entry name" value="Biotin_Carboxyl_Carrier/Decarb"/>
</dbReference>
<sequence length="142" mass="15174">MIMKEYKYTIDGKEYKVAIGDIEENVAHVTVNGEEFKVEMEPEAEPEKKKVVLGQPVESTDETATPAANVNTANAVKAPLPGTITSINVAVGDEVSAGDTVVVLEAMKMQNNIEAEKSGKVTAICVKQGQAVLEEDALVVIE</sequence>
<dbReference type="EC" id="4.1.1.41" evidence="4"/>
<evidence type="ECO:0000259" key="3">
    <source>
        <dbReference type="PROSITE" id="PS50968"/>
    </source>
</evidence>
<keyword evidence="5" id="KW-1185">Reference proteome</keyword>
<dbReference type="Gene3D" id="2.40.50.100">
    <property type="match status" value="1"/>
</dbReference>